<dbReference type="GO" id="GO:0005743">
    <property type="term" value="C:mitochondrial inner membrane"/>
    <property type="evidence" value="ECO:0007669"/>
    <property type="project" value="UniProtKB-SubCell"/>
</dbReference>
<dbReference type="InterPro" id="IPR023395">
    <property type="entry name" value="MCP_dom_sf"/>
</dbReference>
<feature type="transmembrane region" description="Helical" evidence="12">
    <location>
        <begin position="667"/>
        <end position="688"/>
    </location>
</feature>
<feature type="transmembrane region" description="Helical" evidence="12">
    <location>
        <begin position="642"/>
        <end position="661"/>
    </location>
</feature>
<keyword evidence="6" id="KW-0999">Mitochondrion inner membrane</keyword>
<evidence type="ECO:0000256" key="2">
    <source>
        <dbReference type="ARBA" id="ARBA00006375"/>
    </source>
</evidence>
<keyword evidence="14" id="KW-1185">Reference proteome</keyword>
<evidence type="ECO:0000256" key="1">
    <source>
        <dbReference type="ARBA" id="ARBA00004448"/>
    </source>
</evidence>
<feature type="repeat" description="Solcar" evidence="10">
    <location>
        <begin position="763"/>
        <end position="848"/>
    </location>
</feature>
<name>A0ABD3R2Q5_9STRA</name>
<evidence type="ECO:0000256" key="3">
    <source>
        <dbReference type="ARBA" id="ARBA00022448"/>
    </source>
</evidence>
<evidence type="ECO:0000313" key="13">
    <source>
        <dbReference type="EMBL" id="KAL3807279.1"/>
    </source>
</evidence>
<evidence type="ECO:0000256" key="7">
    <source>
        <dbReference type="ARBA" id="ARBA00022989"/>
    </source>
</evidence>
<dbReference type="Pfam" id="PF00153">
    <property type="entry name" value="Mito_carr"/>
    <property type="match status" value="2"/>
</dbReference>
<keyword evidence="4 10" id="KW-0812">Transmembrane</keyword>
<feature type="transmembrane region" description="Helical" evidence="12">
    <location>
        <begin position="763"/>
        <end position="782"/>
    </location>
</feature>
<sequence>GVGGLSRRFVIAYAAGMLGLLSSTIVPSTCALAAASSSSSSNSLTVDGNYMRSPINKRSGVTLDEPERIYPISFITYLSRFLLVFDDSCQKYWYTLAGAIPPNSDKDAVERVRFSQFGQFAASVEVGLLDFEDGKEGVRRLLDSLVERYGPSFSSSSSSMSTSLGGNGYVDVVAGKVVGAADPSTLSSSTLVGNDAIPSSTTTVGSRTTTTTPPPPTTTTTITEREARKSKEALRQIALLFSLINSEYQPVDSITQLLAVDDDAIIDDVDLVDGGAGYATDAPVGVTFPDPPTLGTKFGGSIARGVAVMRRTGRILRVDLIDGGSGYATAPTVEISVGGGSAVGEGAIARAYLGRKKLKGSVDRIEIVYPGSGYGSGDGDVVVVTVSPPEGKDGVAATARATLEYEVERVNVIDGGRGYAAEKPINVVIDPPPSNPGGVAVRSAFAVSYPKGKSTSYGSFIGPNSETVVSASISNVDTSQWIMGPTSSQLLALLPSGFGLQYDDGLGRYVLSRSSSTNDWEDILAGRLEGQKFKPLNPIFGIRGRSPIERERALDVSTVVRFMASGGICSSIAHLVLTPIDVVKTKVQTKPDVYDMGIFGTFKKVLEEGGMNALFNGWEPTFVGFFLTGGVGFFLTEYFRRYYSSLITTVMSLSEVSATTVLSSWEIPLIAASAATSGFFCCFILAPFDAVRIRTVSQPDYADNILGVVSRMIGEEGLLSLFSSVPVWFVKEIPYNVFKFLVFDTATDFLYELFPAAREDIRLSLLVSLFGGTLGGMAATIASNPADVVISELKKSKTEMSAWEAVERVKDRAGGYLPAFSTGLSLRMIFISLLVSLQFFLYDSVRIALGVGSDDMKLYLNVLGAALNKSAASS</sequence>
<feature type="repeat" description="Solcar" evidence="10">
    <location>
        <begin position="665"/>
        <end position="749"/>
    </location>
</feature>
<dbReference type="Gene3D" id="1.50.40.10">
    <property type="entry name" value="Mitochondrial carrier domain"/>
    <property type="match status" value="1"/>
</dbReference>
<dbReference type="EMBL" id="JALLPB020000650">
    <property type="protein sequence ID" value="KAL3807279.1"/>
    <property type="molecule type" value="Genomic_DNA"/>
</dbReference>
<comment type="subcellular location">
    <subcellularLocation>
        <location evidence="1">Mitochondrion inner membrane</location>
        <topology evidence="1">Multi-pass membrane protein</topology>
    </subcellularLocation>
</comment>
<dbReference type="PROSITE" id="PS50920">
    <property type="entry name" value="SOLCAR"/>
    <property type="match status" value="3"/>
</dbReference>
<evidence type="ECO:0000256" key="5">
    <source>
        <dbReference type="ARBA" id="ARBA00022737"/>
    </source>
</evidence>
<feature type="transmembrane region" description="Helical" evidence="12">
    <location>
        <begin position="824"/>
        <end position="842"/>
    </location>
</feature>
<organism evidence="13 14">
    <name type="scientific">Cyclostephanos tholiformis</name>
    <dbReference type="NCBI Taxonomy" id="382380"/>
    <lineage>
        <taxon>Eukaryota</taxon>
        <taxon>Sar</taxon>
        <taxon>Stramenopiles</taxon>
        <taxon>Ochrophyta</taxon>
        <taxon>Bacillariophyta</taxon>
        <taxon>Coscinodiscophyceae</taxon>
        <taxon>Thalassiosirophycidae</taxon>
        <taxon>Stephanodiscales</taxon>
        <taxon>Stephanodiscaceae</taxon>
        <taxon>Cyclostephanos</taxon>
    </lineage>
</organism>
<proteinExistence type="inferred from homology"/>
<protein>
    <submittedName>
        <fullName evidence="13">Uncharacterized protein</fullName>
    </submittedName>
</protein>
<dbReference type="PANTHER" id="PTHR45671">
    <property type="entry name" value="SOLUTE CARRIER FAMILY 25 (MITOCHONDRIAL CARRIER PHOSPHATE CARRIER), MEMBER 3, LIKE-RELATED-RELATED"/>
    <property type="match status" value="1"/>
</dbReference>
<evidence type="ECO:0000256" key="12">
    <source>
        <dbReference type="SAM" id="Phobius"/>
    </source>
</evidence>
<accession>A0ABD3R2Q5</accession>
<feature type="compositionally biased region" description="Low complexity" evidence="11">
    <location>
        <begin position="198"/>
        <end position="211"/>
    </location>
</feature>
<dbReference type="InterPro" id="IPR044677">
    <property type="entry name" value="SLC25A3/Pic2/Mir1-like"/>
</dbReference>
<evidence type="ECO:0000256" key="9">
    <source>
        <dbReference type="ARBA" id="ARBA00023136"/>
    </source>
</evidence>
<evidence type="ECO:0000256" key="11">
    <source>
        <dbReference type="SAM" id="MobiDB-lite"/>
    </source>
</evidence>
<reference evidence="13 14" key="1">
    <citation type="submission" date="2024-10" db="EMBL/GenBank/DDBJ databases">
        <title>Updated reference genomes for cyclostephanoid diatoms.</title>
        <authorList>
            <person name="Roberts W.R."/>
            <person name="Alverson A.J."/>
        </authorList>
    </citation>
    <scope>NUCLEOTIDE SEQUENCE [LARGE SCALE GENOMIC DNA]</scope>
    <source>
        <strain evidence="13 14">AJA228-03</strain>
    </source>
</reference>
<dbReference type="SUPFAM" id="SSF103506">
    <property type="entry name" value="Mitochondrial carrier"/>
    <property type="match status" value="1"/>
</dbReference>
<feature type="non-terminal residue" evidence="13">
    <location>
        <position position="1"/>
    </location>
</feature>
<comment type="caution">
    <text evidence="13">The sequence shown here is derived from an EMBL/GenBank/DDBJ whole genome shotgun (WGS) entry which is preliminary data.</text>
</comment>
<evidence type="ECO:0000256" key="10">
    <source>
        <dbReference type="PROSITE-ProRule" id="PRU00282"/>
    </source>
</evidence>
<keyword evidence="9 10" id="KW-0472">Membrane</keyword>
<keyword evidence="3" id="KW-0813">Transport</keyword>
<evidence type="ECO:0000256" key="4">
    <source>
        <dbReference type="ARBA" id="ARBA00022692"/>
    </source>
</evidence>
<dbReference type="PANTHER" id="PTHR45671:SF12">
    <property type="entry name" value="MITOCHONDRIAL PHOSPHATE CARRIER PROTEIN"/>
    <property type="match status" value="1"/>
</dbReference>
<dbReference type="Proteomes" id="UP001530377">
    <property type="component" value="Unassembled WGS sequence"/>
</dbReference>
<gene>
    <name evidence="13" type="ORF">ACHAXA_002815</name>
</gene>
<feature type="transmembrane region" description="Helical" evidence="12">
    <location>
        <begin position="617"/>
        <end position="635"/>
    </location>
</feature>
<keyword evidence="7 12" id="KW-1133">Transmembrane helix</keyword>
<comment type="similarity">
    <text evidence="2">Belongs to the mitochondrial carrier (TC 2.A.29) family.</text>
</comment>
<feature type="repeat" description="Solcar" evidence="10">
    <location>
        <begin position="557"/>
        <end position="642"/>
    </location>
</feature>
<keyword evidence="8" id="KW-0496">Mitochondrion</keyword>
<evidence type="ECO:0000256" key="8">
    <source>
        <dbReference type="ARBA" id="ARBA00023128"/>
    </source>
</evidence>
<evidence type="ECO:0000256" key="6">
    <source>
        <dbReference type="ARBA" id="ARBA00022792"/>
    </source>
</evidence>
<keyword evidence="5" id="KW-0677">Repeat</keyword>
<dbReference type="AlphaFoldDB" id="A0ABD3R2Q5"/>
<evidence type="ECO:0000313" key="14">
    <source>
        <dbReference type="Proteomes" id="UP001530377"/>
    </source>
</evidence>
<dbReference type="InterPro" id="IPR018108">
    <property type="entry name" value="MCP_transmembrane"/>
</dbReference>
<feature type="region of interest" description="Disordered" evidence="11">
    <location>
        <begin position="191"/>
        <end position="228"/>
    </location>
</feature>